<protein>
    <recommendedName>
        <fullName evidence="1">F-box domain-containing protein</fullName>
    </recommendedName>
</protein>
<evidence type="ECO:0000313" key="3">
    <source>
        <dbReference type="Proteomes" id="UP001202328"/>
    </source>
</evidence>
<name>A0AAD4XSE7_9MAGN</name>
<dbReference type="InterPro" id="IPR001810">
    <property type="entry name" value="F-box_dom"/>
</dbReference>
<reference evidence="2" key="1">
    <citation type="submission" date="2022-04" db="EMBL/GenBank/DDBJ databases">
        <title>A functionally conserved STORR gene fusion in Papaver species that diverged 16.8 million years ago.</title>
        <authorList>
            <person name="Catania T."/>
        </authorList>
    </citation>
    <scope>NUCLEOTIDE SEQUENCE</scope>
    <source>
        <strain evidence="2">S-188037</strain>
    </source>
</reference>
<evidence type="ECO:0000259" key="1">
    <source>
        <dbReference type="SMART" id="SM00256"/>
    </source>
</evidence>
<dbReference type="EMBL" id="JAJJMB010004080">
    <property type="protein sequence ID" value="KAI3944019.1"/>
    <property type="molecule type" value="Genomic_DNA"/>
</dbReference>
<proteinExistence type="predicted"/>
<dbReference type="SUPFAM" id="SSF81383">
    <property type="entry name" value="F-box domain"/>
    <property type="match status" value="1"/>
</dbReference>
<dbReference type="InterPro" id="IPR050796">
    <property type="entry name" value="SCF_F-box_component"/>
</dbReference>
<dbReference type="Pfam" id="PF08268">
    <property type="entry name" value="FBA_3"/>
    <property type="match status" value="1"/>
</dbReference>
<keyword evidence="3" id="KW-1185">Reference proteome</keyword>
<feature type="domain" description="F-box" evidence="1">
    <location>
        <begin position="14"/>
        <end position="53"/>
    </location>
</feature>
<dbReference type="PANTHER" id="PTHR31672:SF13">
    <property type="entry name" value="F-BOX PROTEIN CPR30-LIKE"/>
    <property type="match status" value="1"/>
</dbReference>
<dbReference type="PANTHER" id="PTHR31672">
    <property type="entry name" value="BNACNNG10540D PROTEIN"/>
    <property type="match status" value="1"/>
</dbReference>
<dbReference type="CDD" id="cd22157">
    <property type="entry name" value="F-box_AtFBW1-like"/>
    <property type="match status" value="1"/>
</dbReference>
<dbReference type="SMART" id="SM00256">
    <property type="entry name" value="FBOX"/>
    <property type="match status" value="1"/>
</dbReference>
<organism evidence="2 3">
    <name type="scientific">Papaver atlanticum</name>
    <dbReference type="NCBI Taxonomy" id="357466"/>
    <lineage>
        <taxon>Eukaryota</taxon>
        <taxon>Viridiplantae</taxon>
        <taxon>Streptophyta</taxon>
        <taxon>Embryophyta</taxon>
        <taxon>Tracheophyta</taxon>
        <taxon>Spermatophyta</taxon>
        <taxon>Magnoliopsida</taxon>
        <taxon>Ranunculales</taxon>
        <taxon>Papaveraceae</taxon>
        <taxon>Papaveroideae</taxon>
        <taxon>Papaver</taxon>
    </lineage>
</organism>
<dbReference type="AlphaFoldDB" id="A0AAD4XSE7"/>
<dbReference type="InterPro" id="IPR013187">
    <property type="entry name" value="F-box-assoc_dom_typ3"/>
</dbReference>
<dbReference type="InterPro" id="IPR036047">
    <property type="entry name" value="F-box-like_dom_sf"/>
</dbReference>
<comment type="caution">
    <text evidence="2">The sequence shown here is derived from an EMBL/GenBank/DDBJ whole genome shotgun (WGS) entry which is preliminary data.</text>
</comment>
<sequence length="369" mass="42395">MEDTTRGILDGGINNDVIVCEILSRLPVKSLMRFKCVSKGWLNLIEEDSYFTYLHLSRSKARPSLVYVIPLPSVMDRQYSGNRYKGHDDVFLTADLSLDKGIGRADIHTMMKTNMFSCDYILRPLNGLMCFVDCLKYAVCIYNISTREKDNVEVPPFFLDDFLPNVYVNGSIYWCSRMFTNPQIGHGYPSCMAAFDVGSEKFRVIEIPDFIRDQPLDLDIFSHHFVCLVEFDGHVGILRRISAFISKLCIFNDHHHHGSEKVNKTKGGEYWIEETITLPFPWTKTTSLNIYDVVGTHRIVLQTYEGAYRHMNNVSLYSYHWKEKTFTEIGTSGAPLSVPDACTMKMFSTFVESLVPVQRKRINKTTLHN</sequence>
<dbReference type="Pfam" id="PF00646">
    <property type="entry name" value="F-box"/>
    <property type="match status" value="1"/>
</dbReference>
<dbReference type="Proteomes" id="UP001202328">
    <property type="component" value="Unassembled WGS sequence"/>
</dbReference>
<gene>
    <name evidence="2" type="ORF">MKW98_015171</name>
</gene>
<accession>A0AAD4XSE7</accession>
<dbReference type="Gene3D" id="1.20.1280.50">
    <property type="match status" value="1"/>
</dbReference>
<evidence type="ECO:0000313" key="2">
    <source>
        <dbReference type="EMBL" id="KAI3944019.1"/>
    </source>
</evidence>